<dbReference type="Proteomes" id="UP000033662">
    <property type="component" value="Unassembled WGS sequence"/>
</dbReference>
<name>A0A0F4XGV0_9PSED</name>
<protein>
    <submittedName>
        <fullName evidence="1">Uncharacterized protein</fullName>
    </submittedName>
</protein>
<sequence>MVESQRKVATPELYEKLIDRLGVALDAARTAGRLRDERPAELELRGLSPAEFELVKAYLEQAGHQPPTSGAQVLKRLDAPRSAKVVWLKDRTPDKDAVKVRSLQFK</sequence>
<accession>A0A0F4XGV0</accession>
<reference evidence="1 2" key="1">
    <citation type="submission" date="2015-03" db="EMBL/GenBank/DDBJ databases">
        <title>Pseudomonas fluorescens 1855-344 Genome sequencing and assembly.</title>
        <authorList>
            <person name="Eng W.W.H."/>
            <person name="Gan H.M."/>
            <person name="Savka M.A."/>
        </authorList>
    </citation>
    <scope>NUCLEOTIDE SEQUENCE [LARGE SCALE GENOMIC DNA]</scope>
    <source>
        <strain evidence="1 2">1855-344</strain>
    </source>
</reference>
<organism evidence="1 2">
    <name type="scientific">Pseudomonas kilonensis</name>
    <dbReference type="NCBI Taxonomy" id="132476"/>
    <lineage>
        <taxon>Bacteria</taxon>
        <taxon>Pseudomonadati</taxon>
        <taxon>Pseudomonadota</taxon>
        <taxon>Gammaproteobacteria</taxon>
        <taxon>Pseudomonadales</taxon>
        <taxon>Pseudomonadaceae</taxon>
        <taxon>Pseudomonas</taxon>
    </lineage>
</organism>
<proteinExistence type="predicted"/>
<comment type="caution">
    <text evidence="1">The sequence shown here is derived from an EMBL/GenBank/DDBJ whole genome shotgun (WGS) entry which is preliminary data.</text>
</comment>
<evidence type="ECO:0000313" key="1">
    <source>
        <dbReference type="EMBL" id="KKA05110.1"/>
    </source>
</evidence>
<dbReference type="OrthoDB" id="6892877at2"/>
<dbReference type="PATRIC" id="fig|132476.4.peg.4065"/>
<evidence type="ECO:0000313" key="2">
    <source>
        <dbReference type="Proteomes" id="UP000033662"/>
    </source>
</evidence>
<dbReference type="AlphaFoldDB" id="A0A0F4XGV0"/>
<gene>
    <name evidence="1" type="ORF">VP02_25025</name>
</gene>
<dbReference type="EMBL" id="JZXC01000031">
    <property type="protein sequence ID" value="KKA05110.1"/>
    <property type="molecule type" value="Genomic_DNA"/>
</dbReference>